<dbReference type="EMBL" id="JABUBU010000003">
    <property type="protein sequence ID" value="MBY6366662.1"/>
    <property type="molecule type" value="Genomic_DNA"/>
</dbReference>
<gene>
    <name evidence="3" type="ORF">HQ603_07845</name>
</gene>
<evidence type="ECO:0000259" key="2">
    <source>
        <dbReference type="Pfam" id="PF02720"/>
    </source>
</evidence>
<comment type="caution">
    <text evidence="3">The sequence shown here is derived from an EMBL/GenBank/DDBJ whole genome shotgun (WGS) entry which is preliminary data.</text>
</comment>
<evidence type="ECO:0000313" key="3">
    <source>
        <dbReference type="EMBL" id="MBY6366662.1"/>
    </source>
</evidence>
<feature type="compositionally biased region" description="Low complexity" evidence="1">
    <location>
        <begin position="416"/>
        <end position="440"/>
    </location>
</feature>
<dbReference type="Proteomes" id="UP000825228">
    <property type="component" value="Unassembled WGS sequence"/>
</dbReference>
<feature type="compositionally biased region" description="Basic and acidic residues" evidence="1">
    <location>
        <begin position="628"/>
        <end position="644"/>
    </location>
</feature>
<feature type="domain" description="DUF222" evidence="2">
    <location>
        <begin position="66"/>
        <end position="300"/>
    </location>
</feature>
<organism evidence="3 4">
    <name type="scientific">Rhodococcoides corynebacterioides</name>
    <dbReference type="NCBI Taxonomy" id="53972"/>
    <lineage>
        <taxon>Bacteria</taxon>
        <taxon>Bacillati</taxon>
        <taxon>Actinomycetota</taxon>
        <taxon>Actinomycetes</taxon>
        <taxon>Mycobacteriales</taxon>
        <taxon>Nocardiaceae</taxon>
        <taxon>Rhodococcoides</taxon>
    </lineage>
</organism>
<reference evidence="3 4" key="1">
    <citation type="submission" date="2020-06" db="EMBL/GenBank/DDBJ databases">
        <title>Taxonomy, biology and ecology of Rhodococcus bacteria occurring in California pistachio and other woody hosts as revealed by genome sequence analyses.</title>
        <authorList>
            <person name="Gai Y."/>
            <person name="Riely B."/>
        </authorList>
    </citation>
    <scope>NUCLEOTIDE SEQUENCE [LARGE SCALE GENOMIC DNA]</scope>
    <source>
        <strain evidence="3 4">BP-281</strain>
    </source>
</reference>
<feature type="region of interest" description="Disordered" evidence="1">
    <location>
        <begin position="618"/>
        <end position="676"/>
    </location>
</feature>
<protein>
    <submittedName>
        <fullName evidence="3">DUF222 domain-containing protein</fullName>
    </submittedName>
</protein>
<feature type="region of interest" description="Disordered" evidence="1">
    <location>
        <begin position="416"/>
        <end position="453"/>
    </location>
</feature>
<evidence type="ECO:0000256" key="1">
    <source>
        <dbReference type="SAM" id="MobiDB-lite"/>
    </source>
</evidence>
<sequence>MSDRGVEAVGDAQVGGAWSSRDHAAMGLSASFDLPVGGHLDALADLAAGAGYLEWRRYQHAAALHTDLVVPEEDHDERAVDAYAQCAARLATTLSVSQYVAERLLDDAVALRDRLPRVAECLRDGVVSANFIRTIVSRTELIHGRPYQGLVDADIAAALRKPGTWSTARVRDLCDQMVYRRDPDAVRERRDEALKGRCFFTEAGLDGMATVGATMSAEQAAIVARVVERLAAQVCKHDSRTKTARASDALFALVKHAPFGCDCARPECAFTVVDADEVAANAARIVIHVVTDTTTLAGPVPAAAAAAKPAAQAQTRDGDTTATAADRVVASEEAAVDAAPVDVAPVEEVVVEETAADAVAVEETPADAVAVEETPADAVAVKETTAEAAAADAVVAEAVSTDAAAVEGAAADDVAAESAATDEATSAEAAPTAEAAAVDEAAVKAGSESEREPELVDGVGYIAGLGIVSGAHLRDLAADPATLIRPLGDGTDTPLPATQPADPYRPSAALNAYIRARDQYCTWPGCNKPARDGDLDHITEYDHRNPAAGGQTSACGLGAKCRFHHLLKTFGDFVDDQYPDPENPGRVIRTFTIPEGRTVLGPAYTGFDTHPGLDMIVFGDPPATGKNHPPEPEPTRPAPRTEQKHARRRQERNRNRLRNALNGVAPPEPDDAPPPF</sequence>
<keyword evidence="4" id="KW-1185">Reference proteome</keyword>
<proteinExistence type="predicted"/>
<evidence type="ECO:0000313" key="4">
    <source>
        <dbReference type="Proteomes" id="UP000825228"/>
    </source>
</evidence>
<dbReference type="Pfam" id="PF02720">
    <property type="entry name" value="DUF222"/>
    <property type="match status" value="1"/>
</dbReference>
<feature type="compositionally biased region" description="Basic residues" evidence="1">
    <location>
        <begin position="645"/>
        <end position="657"/>
    </location>
</feature>
<name>A0ABS7P2Q5_9NOCA</name>
<dbReference type="InterPro" id="IPR003870">
    <property type="entry name" value="DUF222"/>
</dbReference>
<dbReference type="RefSeq" id="WP_222683958.1">
    <property type="nucleotide sequence ID" value="NZ_JABUBU010000003.1"/>
</dbReference>
<accession>A0ABS7P2Q5</accession>